<evidence type="ECO:0000256" key="2">
    <source>
        <dbReference type="ARBA" id="ARBA00022980"/>
    </source>
</evidence>
<dbReference type="SUPFAM" id="SSF110324">
    <property type="entry name" value="Ribosomal L27 protein-like"/>
    <property type="match status" value="1"/>
</dbReference>
<dbReference type="PANTHER" id="PTHR15893">
    <property type="entry name" value="RIBOSOMAL PROTEIN L27"/>
    <property type="match status" value="1"/>
</dbReference>
<comment type="caution">
    <text evidence="6">The sequence shown here is derived from an EMBL/GenBank/DDBJ whole genome shotgun (WGS) entry which is preliminary data.</text>
</comment>
<sequence length="92" mass="9953">MAHTKSAGAAKYGRDSQPKYLGVKKSDGEVVKIGDIVIRQRGTKYIPGDGIRRGGDDTLYAIRQGVVKFRTVARQKFDGSRRSAKAVSVVSA</sequence>
<evidence type="ECO:0000256" key="3">
    <source>
        <dbReference type="ARBA" id="ARBA00023274"/>
    </source>
</evidence>
<accession>A0A1G2KYS1</accession>
<evidence type="ECO:0000313" key="7">
    <source>
        <dbReference type="Proteomes" id="UP000178510"/>
    </source>
</evidence>
<dbReference type="InterPro" id="IPR001684">
    <property type="entry name" value="Ribosomal_bL27"/>
</dbReference>
<dbReference type="STRING" id="1802274.A3J58_00310"/>
<organism evidence="6 7">
    <name type="scientific">Candidatus Sungbacteria bacterium RIFCSPHIGHO2_02_FULL_52_23</name>
    <dbReference type="NCBI Taxonomy" id="1802274"/>
    <lineage>
        <taxon>Bacteria</taxon>
        <taxon>Candidatus Sungiibacteriota</taxon>
    </lineage>
</organism>
<evidence type="ECO:0000313" key="6">
    <source>
        <dbReference type="EMBL" id="OHA03569.1"/>
    </source>
</evidence>
<dbReference type="PRINTS" id="PR00063">
    <property type="entry name" value="RIBOSOMALL27"/>
</dbReference>
<name>A0A1G2KYS1_9BACT</name>
<dbReference type="InterPro" id="IPR018261">
    <property type="entry name" value="Ribosomal_bL27_CS"/>
</dbReference>
<dbReference type="EMBL" id="MHQM01000023">
    <property type="protein sequence ID" value="OHA03569.1"/>
    <property type="molecule type" value="Genomic_DNA"/>
</dbReference>
<evidence type="ECO:0000256" key="1">
    <source>
        <dbReference type="ARBA" id="ARBA00010797"/>
    </source>
</evidence>
<reference evidence="6 7" key="1">
    <citation type="journal article" date="2016" name="Nat. Commun.">
        <title>Thousands of microbial genomes shed light on interconnected biogeochemical processes in an aquifer system.</title>
        <authorList>
            <person name="Anantharaman K."/>
            <person name="Brown C.T."/>
            <person name="Hug L.A."/>
            <person name="Sharon I."/>
            <person name="Castelle C.J."/>
            <person name="Probst A.J."/>
            <person name="Thomas B.C."/>
            <person name="Singh A."/>
            <person name="Wilkins M.J."/>
            <person name="Karaoz U."/>
            <person name="Brodie E.L."/>
            <person name="Williams K.H."/>
            <person name="Hubbard S.S."/>
            <person name="Banfield J.F."/>
        </authorList>
    </citation>
    <scope>NUCLEOTIDE SEQUENCE [LARGE SCALE GENOMIC DNA]</scope>
</reference>
<dbReference type="GO" id="GO:0022625">
    <property type="term" value="C:cytosolic large ribosomal subunit"/>
    <property type="evidence" value="ECO:0007669"/>
    <property type="project" value="TreeGrafter"/>
</dbReference>
<dbReference type="Gene3D" id="2.40.50.100">
    <property type="match status" value="1"/>
</dbReference>
<dbReference type="GO" id="GO:0006412">
    <property type="term" value="P:translation"/>
    <property type="evidence" value="ECO:0007669"/>
    <property type="project" value="InterPro"/>
</dbReference>
<protein>
    <recommendedName>
        <fullName evidence="4">Large ribosomal subunit protein bL27</fullName>
    </recommendedName>
    <alternativeName>
        <fullName evidence="5">50S ribosomal protein L27</fullName>
    </alternativeName>
</protein>
<keyword evidence="2 6" id="KW-0689">Ribosomal protein</keyword>
<dbReference type="Proteomes" id="UP000178510">
    <property type="component" value="Unassembled WGS sequence"/>
</dbReference>
<dbReference type="GO" id="GO:0003735">
    <property type="term" value="F:structural constituent of ribosome"/>
    <property type="evidence" value="ECO:0007669"/>
    <property type="project" value="InterPro"/>
</dbReference>
<dbReference type="FunFam" id="2.40.50.100:FF:000020">
    <property type="entry name" value="50S ribosomal protein L27"/>
    <property type="match status" value="1"/>
</dbReference>
<evidence type="ECO:0000256" key="4">
    <source>
        <dbReference type="ARBA" id="ARBA00035175"/>
    </source>
</evidence>
<dbReference type="PROSITE" id="PS00831">
    <property type="entry name" value="RIBOSOMAL_L27"/>
    <property type="match status" value="1"/>
</dbReference>
<proteinExistence type="inferred from homology"/>
<dbReference type="PANTHER" id="PTHR15893:SF0">
    <property type="entry name" value="LARGE RIBOSOMAL SUBUNIT PROTEIN BL27M"/>
    <property type="match status" value="1"/>
</dbReference>
<gene>
    <name evidence="6" type="ORF">A3J58_00310</name>
</gene>
<dbReference type="Pfam" id="PF01016">
    <property type="entry name" value="Ribosomal_L27"/>
    <property type="match status" value="1"/>
</dbReference>
<keyword evidence="3" id="KW-0687">Ribonucleoprotein</keyword>
<comment type="similarity">
    <text evidence="1">Belongs to the bacterial ribosomal protein bL27 family.</text>
</comment>
<evidence type="ECO:0000256" key="5">
    <source>
        <dbReference type="ARBA" id="ARBA00035477"/>
    </source>
</evidence>
<dbReference type="AlphaFoldDB" id="A0A1G2KYS1"/>